<dbReference type="InterPro" id="IPR036864">
    <property type="entry name" value="Zn2-C6_fun-type_DNA-bd_sf"/>
</dbReference>
<feature type="region of interest" description="Disordered" evidence="4">
    <location>
        <begin position="74"/>
        <end position="99"/>
    </location>
</feature>
<dbReference type="AlphaFoldDB" id="A0AAJ0B9G3"/>
<dbReference type="Proteomes" id="UP001239445">
    <property type="component" value="Unassembled WGS sequence"/>
</dbReference>
<dbReference type="InterPro" id="IPR007219">
    <property type="entry name" value="XnlR_reg_dom"/>
</dbReference>
<dbReference type="GO" id="GO:0006351">
    <property type="term" value="P:DNA-templated transcription"/>
    <property type="evidence" value="ECO:0007669"/>
    <property type="project" value="InterPro"/>
</dbReference>
<dbReference type="InterPro" id="IPR001138">
    <property type="entry name" value="Zn2Cys6_DnaBD"/>
</dbReference>
<evidence type="ECO:0000256" key="1">
    <source>
        <dbReference type="ARBA" id="ARBA00004123"/>
    </source>
</evidence>
<dbReference type="PROSITE" id="PS00463">
    <property type="entry name" value="ZN2_CY6_FUNGAL_1"/>
    <property type="match status" value="1"/>
</dbReference>
<dbReference type="GO" id="GO:0005634">
    <property type="term" value="C:nucleus"/>
    <property type="evidence" value="ECO:0007669"/>
    <property type="project" value="UniProtKB-SubCell"/>
</dbReference>
<protein>
    <submittedName>
        <fullName evidence="6">Fungal-specific transcription factor domain-containing protein</fullName>
    </submittedName>
</protein>
<keyword evidence="7" id="KW-1185">Reference proteome</keyword>
<accession>A0AAJ0B9G3</accession>
<dbReference type="Pfam" id="PF00172">
    <property type="entry name" value="Zn_clus"/>
    <property type="match status" value="1"/>
</dbReference>
<dbReference type="SMART" id="SM00066">
    <property type="entry name" value="GAL4"/>
    <property type="match status" value="1"/>
</dbReference>
<dbReference type="PANTHER" id="PTHR31001:SF58">
    <property type="entry name" value="ZN(II)2CYS6 TRANSCRIPTION FACTOR (EUROFUNG)"/>
    <property type="match status" value="1"/>
</dbReference>
<dbReference type="CDD" id="cd12148">
    <property type="entry name" value="fungal_TF_MHR"/>
    <property type="match status" value="1"/>
</dbReference>
<dbReference type="GO" id="GO:0003677">
    <property type="term" value="F:DNA binding"/>
    <property type="evidence" value="ECO:0007669"/>
    <property type="project" value="InterPro"/>
</dbReference>
<dbReference type="PROSITE" id="PS50048">
    <property type="entry name" value="ZN2_CY6_FUNGAL_2"/>
    <property type="match status" value="1"/>
</dbReference>
<feature type="non-terminal residue" evidence="6">
    <location>
        <position position="1"/>
    </location>
</feature>
<evidence type="ECO:0000313" key="6">
    <source>
        <dbReference type="EMBL" id="KAK1754149.1"/>
    </source>
</evidence>
<organism evidence="6 7">
    <name type="scientific">Echria macrotheca</name>
    <dbReference type="NCBI Taxonomy" id="438768"/>
    <lineage>
        <taxon>Eukaryota</taxon>
        <taxon>Fungi</taxon>
        <taxon>Dikarya</taxon>
        <taxon>Ascomycota</taxon>
        <taxon>Pezizomycotina</taxon>
        <taxon>Sordariomycetes</taxon>
        <taxon>Sordariomycetidae</taxon>
        <taxon>Sordariales</taxon>
        <taxon>Schizotheciaceae</taxon>
        <taxon>Echria</taxon>
    </lineage>
</organism>
<evidence type="ECO:0000259" key="5">
    <source>
        <dbReference type="PROSITE" id="PS50048"/>
    </source>
</evidence>
<evidence type="ECO:0000256" key="2">
    <source>
        <dbReference type="ARBA" id="ARBA00022723"/>
    </source>
</evidence>
<dbReference type="SMART" id="SM00906">
    <property type="entry name" value="Fungal_trans"/>
    <property type="match status" value="1"/>
</dbReference>
<evidence type="ECO:0000256" key="4">
    <source>
        <dbReference type="SAM" id="MobiDB-lite"/>
    </source>
</evidence>
<dbReference type="Pfam" id="PF04082">
    <property type="entry name" value="Fungal_trans"/>
    <property type="match status" value="1"/>
</dbReference>
<dbReference type="GO" id="GO:0000981">
    <property type="term" value="F:DNA-binding transcription factor activity, RNA polymerase II-specific"/>
    <property type="evidence" value="ECO:0007669"/>
    <property type="project" value="InterPro"/>
</dbReference>
<evidence type="ECO:0000313" key="7">
    <source>
        <dbReference type="Proteomes" id="UP001239445"/>
    </source>
</evidence>
<name>A0AAJ0B9G3_9PEZI</name>
<dbReference type="GO" id="GO:0008270">
    <property type="term" value="F:zinc ion binding"/>
    <property type="evidence" value="ECO:0007669"/>
    <property type="project" value="InterPro"/>
</dbReference>
<dbReference type="CDD" id="cd00067">
    <property type="entry name" value="GAL4"/>
    <property type="match status" value="1"/>
</dbReference>
<keyword evidence="3" id="KW-0539">Nucleus</keyword>
<feature type="domain" description="Zn(2)-C6 fungal-type" evidence="5">
    <location>
        <begin position="39"/>
        <end position="70"/>
    </location>
</feature>
<reference evidence="6" key="1">
    <citation type="submission" date="2023-06" db="EMBL/GenBank/DDBJ databases">
        <title>Genome-scale phylogeny and comparative genomics of the fungal order Sordariales.</title>
        <authorList>
            <consortium name="Lawrence Berkeley National Laboratory"/>
            <person name="Hensen N."/>
            <person name="Bonometti L."/>
            <person name="Westerberg I."/>
            <person name="Brannstrom I.O."/>
            <person name="Guillou S."/>
            <person name="Cros-Aarteil S."/>
            <person name="Calhoun S."/>
            <person name="Haridas S."/>
            <person name="Kuo A."/>
            <person name="Mondo S."/>
            <person name="Pangilinan J."/>
            <person name="Riley R."/>
            <person name="Labutti K."/>
            <person name="Andreopoulos B."/>
            <person name="Lipzen A."/>
            <person name="Chen C."/>
            <person name="Yanf M."/>
            <person name="Daum C."/>
            <person name="Ng V."/>
            <person name="Clum A."/>
            <person name="Steindorff A."/>
            <person name="Ohm R."/>
            <person name="Martin F."/>
            <person name="Silar P."/>
            <person name="Natvig D."/>
            <person name="Lalanne C."/>
            <person name="Gautier V."/>
            <person name="Ament-Velasquez S.L."/>
            <person name="Kruys A."/>
            <person name="Hutchinson M.I."/>
            <person name="Powell A.J."/>
            <person name="Barry K."/>
            <person name="Miller A.N."/>
            <person name="Grigoriev I.V."/>
            <person name="Debuchy R."/>
            <person name="Gladieux P."/>
            <person name="Thoren M.H."/>
            <person name="Johannesson H."/>
        </authorList>
    </citation>
    <scope>NUCLEOTIDE SEQUENCE</scope>
    <source>
        <strain evidence="6">PSN4</strain>
    </source>
</reference>
<keyword evidence="2" id="KW-0479">Metal-binding</keyword>
<dbReference type="EMBL" id="MU839836">
    <property type="protein sequence ID" value="KAK1754149.1"/>
    <property type="molecule type" value="Genomic_DNA"/>
</dbReference>
<gene>
    <name evidence="6" type="ORF">QBC47DRAFT_276359</name>
</gene>
<feature type="non-terminal residue" evidence="6">
    <location>
        <position position="646"/>
    </location>
</feature>
<dbReference type="SUPFAM" id="SSF57701">
    <property type="entry name" value="Zn2/Cys6 DNA-binding domain"/>
    <property type="match status" value="1"/>
</dbReference>
<dbReference type="PANTHER" id="PTHR31001">
    <property type="entry name" value="UNCHARACTERIZED TRANSCRIPTIONAL REGULATORY PROTEIN"/>
    <property type="match status" value="1"/>
</dbReference>
<comment type="subcellular location">
    <subcellularLocation>
        <location evidence="1">Nucleus</location>
    </subcellularLocation>
</comment>
<sequence length="646" mass="72643">TMDAAEPAGFFSTFSIADPDGSVQEGLGRTQRRNRRVFVCIPCHRRKLKCNKLQPCPRCVKSRTPEKCVYQGIPSQNQEAAPSPAPRSPTATPGESRNELQARLEGATHWRSVASQFKEAWPYVAGSDPQWEARYQQILRYEALFPSLPGSNFPFSSSFTVPQNRAQVLNRLPPSQVVNNLVQSYFNTFESTHRLVHRQEFMEELNAFWINNTQLSEEWLAQLCMMSALGCQAEPSQNLADTGQNSEYWTDIFLDAAQFFFSQSQCFTASTLTTLRVLCLAAIARMVEIVKGAEMNQLVSLMGFATRLAMTMHLHRKSSLLPSLTPFEAEMRNRIWVTIQLLDLDTAMRTGTSHLHREQDANSPLDVNDTDFHRSEHGWVAVPSGPTDSTFQVKLAALLPTLTDVINTVNSPTLVVIDQERLRSWDEPLRQKLQEAEATLSLPPYGQPHNSERTKTQIHFLKVLVHRALLALHFSYIRAPRAEHISDSSLAIIQSSLELLELQHTWLSPSPQVMLAVGVQTRVSSPTAPALYQSFEKPTLPLSWLSDICRDHFGAAMFHLILAVQKGDFDTARHASLPSLADAMDILHESLEFKRGRACRSIPHFREFVWLSLSVSCLASFQAGELMLPGLFEAADEIEQMAIQSR</sequence>
<dbReference type="Gene3D" id="4.10.240.10">
    <property type="entry name" value="Zn(2)-C6 fungal-type DNA-binding domain"/>
    <property type="match status" value="1"/>
</dbReference>
<proteinExistence type="predicted"/>
<comment type="caution">
    <text evidence="6">The sequence shown here is derived from an EMBL/GenBank/DDBJ whole genome shotgun (WGS) entry which is preliminary data.</text>
</comment>
<dbReference type="InterPro" id="IPR050613">
    <property type="entry name" value="Sec_Metabolite_Reg"/>
</dbReference>
<evidence type="ECO:0000256" key="3">
    <source>
        <dbReference type="ARBA" id="ARBA00023242"/>
    </source>
</evidence>